<keyword evidence="4" id="KW-1185">Reference proteome</keyword>
<dbReference type="Proteomes" id="UP000236454">
    <property type="component" value="Unassembled WGS sequence"/>
</dbReference>
<proteinExistence type="predicted"/>
<keyword evidence="1" id="KW-0732">Signal</keyword>
<dbReference type="OrthoDB" id="1522692at2"/>
<evidence type="ECO:0000313" key="3">
    <source>
        <dbReference type="EMBL" id="SFT49642.1"/>
    </source>
</evidence>
<evidence type="ECO:0000259" key="2">
    <source>
        <dbReference type="Pfam" id="PF20094"/>
    </source>
</evidence>
<dbReference type="InterPro" id="IPR030959">
    <property type="entry name" value="GWxTD_dom"/>
</dbReference>
<accession>A0A1I6YGW0</accession>
<evidence type="ECO:0000313" key="4">
    <source>
        <dbReference type="Proteomes" id="UP000236454"/>
    </source>
</evidence>
<feature type="signal peptide" evidence="1">
    <location>
        <begin position="1"/>
        <end position="18"/>
    </location>
</feature>
<gene>
    <name evidence="3" type="ORF">SAMN05216474_0887</name>
</gene>
<dbReference type="EMBL" id="FPAS01000001">
    <property type="protein sequence ID" value="SFT49642.1"/>
    <property type="molecule type" value="Genomic_DNA"/>
</dbReference>
<dbReference type="Pfam" id="PF20094">
    <property type="entry name" value="GWxTD_dom"/>
    <property type="match status" value="1"/>
</dbReference>
<dbReference type="AlphaFoldDB" id="A0A1I6YGW0"/>
<feature type="chain" id="PRO_5014712171" evidence="1">
    <location>
        <begin position="19"/>
        <end position="485"/>
    </location>
</feature>
<dbReference type="STRING" id="477690.SAMN05216474_0887"/>
<protein>
    <submittedName>
        <fullName evidence="3">GWxTD domain-containing protein</fullName>
    </submittedName>
</protein>
<sequence length="485" mass="55925">MSKILTFILILSTAFSFAQNDAKLRAYMNEKQFYTPNGGNYLEVHLQFVGHTLYYNNVDSLPVATLEIVQIISQDDSIVVADKYRLNSPPIIDSLVEDFFDIQRYALDAGDYVYELMIQDINSGDEAVSVMKNIRIEDLSAEAAVSDIVLAERISISKDQNTFSKIGYDVVPMLTNYYPSEFQFLPYYVELYNIGKDLETDSNYVVFQRIYDSENKLDLSAFNRMYKYQLEGEIKPIAKSIDITNLPAGSYLLEVSVVDAEQNLIASNVINFDRNNYQVDVLSNYQDELIDPAFQASITSDSLRYYLASLIPISSQSDVKNIIQLLKEEDTTLHRKYIQSYWKTTSSIQSFENWMKYKAQVQLVERLYATNFQVGFETDRGRVYLQYGSPSSITARPTSPSEYPYEIWQYDKIGKFSNKRFVFYNPDMVNNTYRLLHSDMVGELQNYRWQYYINSRTTPGNDIDDPTGGSVDSHGANASRYYKNF</sequence>
<dbReference type="RefSeq" id="WP_090246771.1">
    <property type="nucleotide sequence ID" value="NZ_FPAS01000001.1"/>
</dbReference>
<name>A0A1I6YGW0_9FLAO</name>
<reference evidence="3 4" key="1">
    <citation type="submission" date="2016-10" db="EMBL/GenBank/DDBJ databases">
        <authorList>
            <person name="de Groot N.N."/>
        </authorList>
    </citation>
    <scope>NUCLEOTIDE SEQUENCE [LARGE SCALE GENOMIC DNA]</scope>
    <source>
        <strain evidence="3 4">CGMCC 1.7005</strain>
    </source>
</reference>
<evidence type="ECO:0000256" key="1">
    <source>
        <dbReference type="SAM" id="SignalP"/>
    </source>
</evidence>
<feature type="domain" description="GWxTD" evidence="2">
    <location>
        <begin position="324"/>
        <end position="439"/>
    </location>
</feature>
<organism evidence="3 4">
    <name type="scientific">Lishizhenia tianjinensis</name>
    <dbReference type="NCBI Taxonomy" id="477690"/>
    <lineage>
        <taxon>Bacteria</taxon>
        <taxon>Pseudomonadati</taxon>
        <taxon>Bacteroidota</taxon>
        <taxon>Flavobacteriia</taxon>
        <taxon>Flavobacteriales</taxon>
        <taxon>Crocinitomicaceae</taxon>
        <taxon>Lishizhenia</taxon>
    </lineage>
</organism>
<dbReference type="NCBIfam" id="TIGR04514">
    <property type="entry name" value="GWxTD_dom"/>
    <property type="match status" value="1"/>
</dbReference>